<proteinExistence type="predicted"/>
<evidence type="ECO:0000313" key="1">
    <source>
        <dbReference type="EMBL" id="KAI0041111.1"/>
    </source>
</evidence>
<keyword evidence="2" id="KW-1185">Reference proteome</keyword>
<evidence type="ECO:0000313" key="2">
    <source>
        <dbReference type="Proteomes" id="UP000814033"/>
    </source>
</evidence>
<reference evidence="1" key="1">
    <citation type="submission" date="2021-02" db="EMBL/GenBank/DDBJ databases">
        <authorList>
            <consortium name="DOE Joint Genome Institute"/>
            <person name="Ahrendt S."/>
            <person name="Looney B.P."/>
            <person name="Miyauchi S."/>
            <person name="Morin E."/>
            <person name="Drula E."/>
            <person name="Courty P.E."/>
            <person name="Chicoki N."/>
            <person name="Fauchery L."/>
            <person name="Kohler A."/>
            <person name="Kuo A."/>
            <person name="Labutti K."/>
            <person name="Pangilinan J."/>
            <person name="Lipzen A."/>
            <person name="Riley R."/>
            <person name="Andreopoulos W."/>
            <person name="He G."/>
            <person name="Johnson J."/>
            <person name="Barry K.W."/>
            <person name="Grigoriev I.V."/>
            <person name="Nagy L."/>
            <person name="Hibbett D."/>
            <person name="Henrissat B."/>
            <person name="Matheny P.B."/>
            <person name="Labbe J."/>
            <person name="Martin F."/>
        </authorList>
    </citation>
    <scope>NUCLEOTIDE SEQUENCE</scope>
    <source>
        <strain evidence="1">FP105234-sp</strain>
    </source>
</reference>
<protein>
    <submittedName>
        <fullName evidence="1">Uncharacterized protein</fullName>
    </submittedName>
</protein>
<accession>A0ACB8RAE9</accession>
<comment type="caution">
    <text evidence="1">The sequence shown here is derived from an EMBL/GenBank/DDBJ whole genome shotgun (WGS) entry which is preliminary data.</text>
</comment>
<sequence>MPSTSATPNCHPADVNPSHACPDLCNPVTFLGFRTLFALSATLFHILAPSRLSLMHRSATR</sequence>
<name>A0ACB8RAE9_9AGAM</name>
<dbReference type="EMBL" id="MU276143">
    <property type="protein sequence ID" value="KAI0041111.1"/>
    <property type="molecule type" value="Genomic_DNA"/>
</dbReference>
<reference evidence="1" key="2">
    <citation type="journal article" date="2022" name="New Phytol.">
        <title>Evolutionary transition to the ectomycorrhizal habit in the genomes of a hyperdiverse lineage of mushroom-forming fungi.</title>
        <authorList>
            <person name="Looney B."/>
            <person name="Miyauchi S."/>
            <person name="Morin E."/>
            <person name="Drula E."/>
            <person name="Courty P.E."/>
            <person name="Kohler A."/>
            <person name="Kuo A."/>
            <person name="LaButti K."/>
            <person name="Pangilinan J."/>
            <person name="Lipzen A."/>
            <person name="Riley R."/>
            <person name="Andreopoulos W."/>
            <person name="He G."/>
            <person name="Johnson J."/>
            <person name="Nolan M."/>
            <person name="Tritt A."/>
            <person name="Barry K.W."/>
            <person name="Grigoriev I.V."/>
            <person name="Nagy L.G."/>
            <person name="Hibbett D."/>
            <person name="Henrissat B."/>
            <person name="Matheny P.B."/>
            <person name="Labbe J."/>
            <person name="Martin F.M."/>
        </authorList>
    </citation>
    <scope>NUCLEOTIDE SEQUENCE</scope>
    <source>
        <strain evidence="1">FP105234-sp</strain>
    </source>
</reference>
<dbReference type="Proteomes" id="UP000814033">
    <property type="component" value="Unassembled WGS sequence"/>
</dbReference>
<gene>
    <name evidence="1" type="ORF">FA95DRAFT_1565718</name>
</gene>
<organism evidence="1 2">
    <name type="scientific">Auriscalpium vulgare</name>
    <dbReference type="NCBI Taxonomy" id="40419"/>
    <lineage>
        <taxon>Eukaryota</taxon>
        <taxon>Fungi</taxon>
        <taxon>Dikarya</taxon>
        <taxon>Basidiomycota</taxon>
        <taxon>Agaricomycotina</taxon>
        <taxon>Agaricomycetes</taxon>
        <taxon>Russulales</taxon>
        <taxon>Auriscalpiaceae</taxon>
        <taxon>Auriscalpium</taxon>
    </lineage>
</organism>